<accession>A0A453J5N8</accession>
<reference evidence="1" key="5">
    <citation type="journal article" date="2021" name="G3 (Bethesda)">
        <title>Aegilops tauschii genome assembly Aet v5.0 features greater sequence contiguity and improved annotation.</title>
        <authorList>
            <person name="Wang L."/>
            <person name="Zhu T."/>
            <person name="Rodriguez J.C."/>
            <person name="Deal K.R."/>
            <person name="Dubcovsky J."/>
            <person name="McGuire P.E."/>
            <person name="Lux T."/>
            <person name="Spannagl M."/>
            <person name="Mayer K.F.X."/>
            <person name="Baldrich P."/>
            <person name="Meyers B.C."/>
            <person name="Huo N."/>
            <person name="Gu Y.Q."/>
            <person name="Zhou H."/>
            <person name="Devos K.M."/>
            <person name="Bennetzen J.L."/>
            <person name="Unver T."/>
            <person name="Budak H."/>
            <person name="Gulick P.J."/>
            <person name="Galiba G."/>
            <person name="Kalapos B."/>
            <person name="Nelson D.R."/>
            <person name="Li P."/>
            <person name="You F.M."/>
            <person name="Luo M.C."/>
            <person name="Dvorak J."/>
        </authorList>
    </citation>
    <scope>NUCLEOTIDE SEQUENCE [LARGE SCALE GENOMIC DNA]</scope>
    <source>
        <strain evidence="1">cv. AL8/78</strain>
    </source>
</reference>
<evidence type="ECO:0000313" key="1">
    <source>
        <dbReference type="EnsemblPlants" id="AET4Gv20806100.1"/>
    </source>
</evidence>
<reference evidence="1" key="4">
    <citation type="submission" date="2019-03" db="UniProtKB">
        <authorList>
            <consortium name="EnsemblPlants"/>
        </authorList>
    </citation>
    <scope>IDENTIFICATION</scope>
</reference>
<reference evidence="2" key="2">
    <citation type="journal article" date="2017" name="Nat. Plants">
        <title>The Aegilops tauschii genome reveals multiple impacts of transposons.</title>
        <authorList>
            <person name="Zhao G."/>
            <person name="Zou C."/>
            <person name="Li K."/>
            <person name="Wang K."/>
            <person name="Li T."/>
            <person name="Gao L."/>
            <person name="Zhang X."/>
            <person name="Wang H."/>
            <person name="Yang Z."/>
            <person name="Liu X."/>
            <person name="Jiang W."/>
            <person name="Mao L."/>
            <person name="Kong X."/>
            <person name="Jiao Y."/>
            <person name="Jia J."/>
        </authorList>
    </citation>
    <scope>NUCLEOTIDE SEQUENCE [LARGE SCALE GENOMIC DNA]</scope>
    <source>
        <strain evidence="2">cv. AL8/78</strain>
    </source>
</reference>
<reference evidence="1" key="3">
    <citation type="journal article" date="2017" name="Nature">
        <title>Genome sequence of the progenitor of the wheat D genome Aegilops tauschii.</title>
        <authorList>
            <person name="Luo M.C."/>
            <person name="Gu Y.Q."/>
            <person name="Puiu D."/>
            <person name="Wang H."/>
            <person name="Twardziok S.O."/>
            <person name="Deal K.R."/>
            <person name="Huo N."/>
            <person name="Zhu T."/>
            <person name="Wang L."/>
            <person name="Wang Y."/>
            <person name="McGuire P.E."/>
            <person name="Liu S."/>
            <person name="Long H."/>
            <person name="Ramasamy R.K."/>
            <person name="Rodriguez J.C."/>
            <person name="Van S.L."/>
            <person name="Yuan L."/>
            <person name="Wang Z."/>
            <person name="Xia Z."/>
            <person name="Xiao L."/>
            <person name="Anderson O.D."/>
            <person name="Ouyang S."/>
            <person name="Liang Y."/>
            <person name="Zimin A.V."/>
            <person name="Pertea G."/>
            <person name="Qi P."/>
            <person name="Bennetzen J.L."/>
            <person name="Dai X."/>
            <person name="Dawson M.W."/>
            <person name="Muller H.G."/>
            <person name="Kugler K."/>
            <person name="Rivarola-Duarte L."/>
            <person name="Spannagl M."/>
            <person name="Mayer K.F.X."/>
            <person name="Lu F.H."/>
            <person name="Bevan M.W."/>
            <person name="Leroy P."/>
            <person name="Li P."/>
            <person name="You F.M."/>
            <person name="Sun Q."/>
            <person name="Liu Z."/>
            <person name="Lyons E."/>
            <person name="Wicker T."/>
            <person name="Salzberg S.L."/>
            <person name="Devos K.M."/>
            <person name="Dvorak J."/>
        </authorList>
    </citation>
    <scope>NUCLEOTIDE SEQUENCE [LARGE SCALE GENOMIC DNA]</scope>
    <source>
        <strain evidence="1">cv. AL8/78</strain>
    </source>
</reference>
<dbReference type="SUPFAM" id="SSF56219">
    <property type="entry name" value="DNase I-like"/>
    <property type="match status" value="1"/>
</dbReference>
<keyword evidence="2" id="KW-1185">Reference proteome</keyword>
<proteinExistence type="predicted"/>
<organism evidence="1 2">
    <name type="scientific">Aegilops tauschii subsp. strangulata</name>
    <name type="common">Goatgrass</name>
    <dbReference type="NCBI Taxonomy" id="200361"/>
    <lineage>
        <taxon>Eukaryota</taxon>
        <taxon>Viridiplantae</taxon>
        <taxon>Streptophyta</taxon>
        <taxon>Embryophyta</taxon>
        <taxon>Tracheophyta</taxon>
        <taxon>Spermatophyta</taxon>
        <taxon>Magnoliopsida</taxon>
        <taxon>Liliopsida</taxon>
        <taxon>Poales</taxon>
        <taxon>Poaceae</taxon>
        <taxon>BOP clade</taxon>
        <taxon>Pooideae</taxon>
        <taxon>Triticodae</taxon>
        <taxon>Triticeae</taxon>
        <taxon>Triticinae</taxon>
        <taxon>Aegilops</taxon>
    </lineage>
</organism>
<evidence type="ECO:0000313" key="2">
    <source>
        <dbReference type="Proteomes" id="UP000015105"/>
    </source>
</evidence>
<name>A0A453J5N8_AEGTS</name>
<protein>
    <submittedName>
        <fullName evidence="1">Uncharacterized protein</fullName>
    </submittedName>
</protein>
<dbReference type="InterPro" id="IPR036691">
    <property type="entry name" value="Endo/exonu/phosph_ase_sf"/>
</dbReference>
<sequence length="78" mass="9264">PGDFNLIRWASYKSSPNVDRVRMRLFNDSIADLALREIARVGARFTWTNKQVDPIRRVLDRIFVLAQWEVMFPLWSLK</sequence>
<dbReference type="AlphaFoldDB" id="A0A453J5N8"/>
<dbReference type="Proteomes" id="UP000015105">
    <property type="component" value="Chromosome 4D"/>
</dbReference>
<reference evidence="2" key="1">
    <citation type="journal article" date="2014" name="Science">
        <title>Ancient hybridizations among the ancestral genomes of bread wheat.</title>
        <authorList>
            <consortium name="International Wheat Genome Sequencing Consortium,"/>
            <person name="Marcussen T."/>
            <person name="Sandve S.R."/>
            <person name="Heier L."/>
            <person name="Spannagl M."/>
            <person name="Pfeifer M."/>
            <person name="Jakobsen K.S."/>
            <person name="Wulff B.B."/>
            <person name="Steuernagel B."/>
            <person name="Mayer K.F."/>
            <person name="Olsen O.A."/>
        </authorList>
    </citation>
    <scope>NUCLEOTIDE SEQUENCE [LARGE SCALE GENOMIC DNA]</scope>
    <source>
        <strain evidence="2">cv. AL8/78</strain>
    </source>
</reference>
<dbReference type="Gramene" id="AET4Gv20806100.1">
    <property type="protein sequence ID" value="AET4Gv20806100.1"/>
    <property type="gene ID" value="AET4Gv20806100"/>
</dbReference>
<dbReference type="EnsemblPlants" id="AET4Gv20806100.1">
    <property type="protein sequence ID" value="AET4Gv20806100.1"/>
    <property type="gene ID" value="AET4Gv20806100"/>
</dbReference>